<proteinExistence type="predicted"/>
<dbReference type="EMBL" id="BLXT01003747">
    <property type="protein sequence ID" value="GFO05209.1"/>
    <property type="molecule type" value="Genomic_DNA"/>
</dbReference>
<protein>
    <submittedName>
        <fullName evidence="1">Wall-associated receptor kinase 5</fullName>
    </submittedName>
</protein>
<sequence length="153" mass="17346">MITAGRNSFKTRPTLLLVLAVLTGIRLIYLANECHGVPIIDPVHSDLRYVGLFLAAHKYFDVDRRKGNPLGWKYDPRVYSKHFPIPRLKRLHSQVNEACHQGALACIQEIAATAQRSYSISGIEKSLAAVLPKTAKPFYPLESDLDLFRYRVR</sequence>
<keyword evidence="1" id="KW-0808">Transferase</keyword>
<keyword evidence="1" id="KW-0675">Receptor</keyword>
<comment type="caution">
    <text evidence="1">The sequence shown here is derived from an EMBL/GenBank/DDBJ whole genome shotgun (WGS) entry which is preliminary data.</text>
</comment>
<dbReference type="GO" id="GO:0016301">
    <property type="term" value="F:kinase activity"/>
    <property type="evidence" value="ECO:0007669"/>
    <property type="project" value="UniProtKB-KW"/>
</dbReference>
<organism evidence="1 2">
    <name type="scientific">Plakobranchus ocellatus</name>
    <dbReference type="NCBI Taxonomy" id="259542"/>
    <lineage>
        <taxon>Eukaryota</taxon>
        <taxon>Metazoa</taxon>
        <taxon>Spiralia</taxon>
        <taxon>Lophotrochozoa</taxon>
        <taxon>Mollusca</taxon>
        <taxon>Gastropoda</taxon>
        <taxon>Heterobranchia</taxon>
        <taxon>Euthyneura</taxon>
        <taxon>Panpulmonata</taxon>
        <taxon>Sacoglossa</taxon>
        <taxon>Placobranchoidea</taxon>
        <taxon>Plakobranchidae</taxon>
        <taxon>Plakobranchus</taxon>
    </lineage>
</organism>
<keyword evidence="2" id="KW-1185">Reference proteome</keyword>
<gene>
    <name evidence="1" type="ORF">PoB_003171400</name>
</gene>
<reference evidence="1 2" key="1">
    <citation type="journal article" date="2021" name="Elife">
        <title>Chloroplast acquisition without the gene transfer in kleptoplastic sea slugs, Plakobranchus ocellatus.</title>
        <authorList>
            <person name="Maeda T."/>
            <person name="Takahashi S."/>
            <person name="Yoshida T."/>
            <person name="Shimamura S."/>
            <person name="Takaki Y."/>
            <person name="Nagai Y."/>
            <person name="Toyoda A."/>
            <person name="Suzuki Y."/>
            <person name="Arimoto A."/>
            <person name="Ishii H."/>
            <person name="Satoh N."/>
            <person name="Nishiyama T."/>
            <person name="Hasebe M."/>
            <person name="Maruyama T."/>
            <person name="Minagawa J."/>
            <person name="Obokata J."/>
            <person name="Shigenobu S."/>
        </authorList>
    </citation>
    <scope>NUCLEOTIDE SEQUENCE [LARGE SCALE GENOMIC DNA]</scope>
</reference>
<keyword evidence="1" id="KW-0418">Kinase</keyword>
<dbReference type="Proteomes" id="UP000735302">
    <property type="component" value="Unassembled WGS sequence"/>
</dbReference>
<evidence type="ECO:0000313" key="2">
    <source>
        <dbReference type="Proteomes" id="UP000735302"/>
    </source>
</evidence>
<accession>A0AAV4AC53</accession>
<evidence type="ECO:0000313" key="1">
    <source>
        <dbReference type="EMBL" id="GFO05209.1"/>
    </source>
</evidence>
<name>A0AAV4AC53_9GAST</name>
<dbReference type="AlphaFoldDB" id="A0AAV4AC53"/>